<dbReference type="AlphaFoldDB" id="A0A162S3W2"/>
<sequence>MSLQNNIYSTLKQLVAVPSVTGTEGENIICEKIYDVLSGIPYFKKNQKNYGLSTIDQDPLERKFIWAIVNGKEESKDTLILTGHIDVVEADGFGHLEPIAFDLEECTKRITELNLDEEALRDFLSGEWIFGRGTADMKAGIATNIEIIRELSENRNFKGNLLFLGVPGEESNSEGMIASVPFLLDLQEKEGYNYVGAIVSECSIPKSEGEKFKRIYIGTVGKIMPLFFCVGKETHVGESLKGLNPNLLVSEINRILEANPDFCDKVNDKITPPPMVLKQTDLKEIYSVQSPLFAISYYNLLTLNKSEEELISELKDLAFKAFSNILSDIKEKRERFLESCCEEAQYIEVEPYVMTYKDLISKVKEKEKNFEDYIREKVKNWEKEKLDSQTISINIVKETYEKYENKRPMIIVSFIPPYYPHKHLDGEDEKSRRFMDVIEKTIQYAKENFDETIIKDDFFMGISDLSYTGINGKQDLDNWASNIVGYGINYDLNLEALSKLNIPGIVFGGEGKDFHKSTERLNVPYSLKVVPELYKYIIHYILR</sequence>
<protein>
    <submittedName>
        <fullName evidence="2">Succinyl-diaminopimelate desuccinylase</fullName>
        <ecNumber evidence="2">3.5.1.18</ecNumber>
    </submittedName>
</protein>
<dbReference type="PATRIC" id="fig|1121326.3.peg.3685"/>
<accession>A0A162S3W2</accession>
<organism evidence="2 3">
    <name type="scientific">Clostridium magnum DSM 2767</name>
    <dbReference type="NCBI Taxonomy" id="1121326"/>
    <lineage>
        <taxon>Bacteria</taxon>
        <taxon>Bacillati</taxon>
        <taxon>Bacillota</taxon>
        <taxon>Clostridia</taxon>
        <taxon>Eubacteriales</taxon>
        <taxon>Clostridiaceae</taxon>
        <taxon>Clostridium</taxon>
    </lineage>
</organism>
<dbReference type="EC" id="3.5.1.18" evidence="2"/>
<evidence type="ECO:0000313" key="2">
    <source>
        <dbReference type="EMBL" id="KZL90739.1"/>
    </source>
</evidence>
<dbReference type="STRING" id="1121326.CLMAG_36440"/>
<dbReference type="OrthoDB" id="9815360at2"/>
<dbReference type="Proteomes" id="UP000076603">
    <property type="component" value="Unassembled WGS sequence"/>
</dbReference>
<name>A0A162S3W2_9CLOT</name>
<keyword evidence="2" id="KW-0378">Hydrolase</keyword>
<keyword evidence="3" id="KW-1185">Reference proteome</keyword>
<dbReference type="PANTHER" id="PTHR42994:SF2">
    <property type="entry name" value="PEPTIDASE"/>
    <property type="match status" value="1"/>
</dbReference>
<evidence type="ECO:0000256" key="1">
    <source>
        <dbReference type="ARBA" id="ARBA00001947"/>
    </source>
</evidence>
<comment type="cofactor">
    <cofactor evidence="1">
        <name>Zn(2+)</name>
        <dbReference type="ChEBI" id="CHEBI:29105"/>
    </cofactor>
</comment>
<dbReference type="InterPro" id="IPR002933">
    <property type="entry name" value="Peptidase_M20"/>
</dbReference>
<proteinExistence type="predicted"/>
<dbReference type="Pfam" id="PF01546">
    <property type="entry name" value="Peptidase_M20"/>
    <property type="match status" value="1"/>
</dbReference>
<dbReference type="PIRSF" id="PIRSF010386">
    <property type="entry name" value="RocB"/>
    <property type="match status" value="1"/>
</dbReference>
<comment type="caution">
    <text evidence="2">The sequence shown here is derived from an EMBL/GenBank/DDBJ whole genome shotgun (WGS) entry which is preliminary data.</text>
</comment>
<gene>
    <name evidence="2" type="primary">dapE_2</name>
    <name evidence="2" type="ORF">CLMAG_36440</name>
</gene>
<dbReference type="InterPro" id="IPR012166">
    <property type="entry name" value="Uncharacterised_RocB"/>
</dbReference>
<dbReference type="EMBL" id="LWAE01000004">
    <property type="protein sequence ID" value="KZL90739.1"/>
    <property type="molecule type" value="Genomic_DNA"/>
</dbReference>
<dbReference type="PANTHER" id="PTHR42994">
    <property type="entry name" value="PEPTIDASE T"/>
    <property type="match status" value="1"/>
</dbReference>
<dbReference type="SUPFAM" id="SSF53187">
    <property type="entry name" value="Zn-dependent exopeptidases"/>
    <property type="match status" value="1"/>
</dbReference>
<dbReference type="RefSeq" id="WP_066625412.1">
    <property type="nucleotide sequence ID" value="NZ_FQXL01000056.1"/>
</dbReference>
<dbReference type="Gene3D" id="3.40.630.10">
    <property type="entry name" value="Zn peptidases"/>
    <property type="match status" value="1"/>
</dbReference>
<evidence type="ECO:0000313" key="3">
    <source>
        <dbReference type="Proteomes" id="UP000076603"/>
    </source>
</evidence>
<reference evidence="2 3" key="1">
    <citation type="submission" date="2016-04" db="EMBL/GenBank/DDBJ databases">
        <title>Genome sequence of Clostridium magnum DSM 2767.</title>
        <authorList>
            <person name="Poehlein A."/>
            <person name="Uhlig R."/>
            <person name="Fischer R."/>
            <person name="Bahl H."/>
            <person name="Daniel R."/>
        </authorList>
    </citation>
    <scope>NUCLEOTIDE SEQUENCE [LARGE SCALE GENOMIC DNA]</scope>
    <source>
        <strain evidence="2 3">DSM 2767</strain>
    </source>
</reference>
<dbReference type="GO" id="GO:0009014">
    <property type="term" value="F:succinyl-diaminopimelate desuccinylase activity"/>
    <property type="evidence" value="ECO:0007669"/>
    <property type="project" value="UniProtKB-EC"/>
</dbReference>